<evidence type="ECO:0000313" key="2">
    <source>
        <dbReference type="EMBL" id="BAK34540.1"/>
    </source>
</evidence>
<gene>
    <name evidence="2" type="ordered locus">MLP_15260</name>
</gene>
<proteinExistence type="predicted"/>
<protein>
    <recommendedName>
        <fullName evidence="4">Clp R domain-containing protein</fullName>
    </recommendedName>
</protein>
<sequence>MSRTTKVVVASTAAGVLALGVGVGIAGLASADPTSSPSSKPSASSTTGPGRGGPGHGHRGGPGRGAFDGDLAKQLAEKLGVDQAKVTDALKAIREANRPTARPSADPSASPSARPSRPDPAKRDAQLAKQLAEKLGLDEAKVTKAFEEIRAERQADRAAVLKSRLDAAVKAGTLTQAEADAVTKAVEKGVISGR</sequence>
<organism evidence="2 3">
    <name type="scientific">Microlunatus phosphovorus (strain ATCC 700054 / DSM 10555 / JCM 9379 / NBRC 101784 / NCIMB 13414 / VKM Ac-1990 / NM-1)</name>
    <dbReference type="NCBI Taxonomy" id="1032480"/>
    <lineage>
        <taxon>Bacteria</taxon>
        <taxon>Bacillati</taxon>
        <taxon>Actinomycetota</taxon>
        <taxon>Actinomycetes</taxon>
        <taxon>Propionibacteriales</taxon>
        <taxon>Propionibacteriaceae</taxon>
        <taxon>Microlunatus</taxon>
    </lineage>
</organism>
<dbReference type="eggNOG" id="ENOG5032UBF">
    <property type="taxonomic scope" value="Bacteria"/>
</dbReference>
<evidence type="ECO:0008006" key="4">
    <source>
        <dbReference type="Google" id="ProtNLM"/>
    </source>
</evidence>
<reference evidence="2 3" key="1">
    <citation type="submission" date="2011-05" db="EMBL/GenBank/DDBJ databases">
        <title>Whole genome sequence of Microlunatus phosphovorus NM-1.</title>
        <authorList>
            <person name="Hosoyama A."/>
            <person name="Sasaki K."/>
            <person name="Harada T."/>
            <person name="Igarashi R."/>
            <person name="Kawakoshi A."/>
            <person name="Sasagawa M."/>
            <person name="Fukada J."/>
            <person name="Nakamura S."/>
            <person name="Katano Y."/>
            <person name="Hanada S."/>
            <person name="Kamagata Y."/>
            <person name="Nakamura N."/>
            <person name="Yamazaki S."/>
            <person name="Fujita N."/>
        </authorList>
    </citation>
    <scope>NUCLEOTIDE SEQUENCE [LARGE SCALE GENOMIC DNA]</scope>
    <source>
        <strain evidence="3">ATCC 700054 / DSM 10555 / JCM 9379 / NBRC 101784 / NCIMB 13414 / VKM Ac-1990 / NM-1</strain>
    </source>
</reference>
<evidence type="ECO:0000313" key="3">
    <source>
        <dbReference type="Proteomes" id="UP000007947"/>
    </source>
</evidence>
<evidence type="ECO:0000256" key="1">
    <source>
        <dbReference type="SAM" id="MobiDB-lite"/>
    </source>
</evidence>
<dbReference type="STRING" id="1032480.MLP_15260"/>
<dbReference type="RefSeq" id="WP_013862423.1">
    <property type="nucleotide sequence ID" value="NC_015635.1"/>
</dbReference>
<feature type="compositionally biased region" description="Low complexity" evidence="1">
    <location>
        <begin position="98"/>
        <end position="115"/>
    </location>
</feature>
<dbReference type="OrthoDB" id="3734598at2"/>
<feature type="compositionally biased region" description="Basic and acidic residues" evidence="1">
    <location>
        <begin position="116"/>
        <end position="127"/>
    </location>
</feature>
<name>F5XQP0_MICPN</name>
<dbReference type="EMBL" id="AP012204">
    <property type="protein sequence ID" value="BAK34540.1"/>
    <property type="molecule type" value="Genomic_DNA"/>
</dbReference>
<keyword evidence="3" id="KW-1185">Reference proteome</keyword>
<accession>F5XQP0</accession>
<dbReference type="HOGENOM" id="CLU_126407_0_0_11"/>
<feature type="region of interest" description="Disordered" evidence="1">
    <location>
        <begin position="27"/>
        <end position="71"/>
    </location>
</feature>
<feature type="region of interest" description="Disordered" evidence="1">
    <location>
        <begin position="90"/>
        <end position="127"/>
    </location>
</feature>
<dbReference type="Proteomes" id="UP000007947">
    <property type="component" value="Chromosome"/>
</dbReference>
<dbReference type="KEGG" id="mph:MLP_15260"/>
<feature type="compositionally biased region" description="Low complexity" evidence="1">
    <location>
        <begin position="27"/>
        <end position="48"/>
    </location>
</feature>
<dbReference type="AlphaFoldDB" id="F5XQP0"/>